<dbReference type="Gene3D" id="1.10.760.10">
    <property type="entry name" value="Cytochrome c-like domain"/>
    <property type="match status" value="1"/>
</dbReference>
<evidence type="ECO:0008006" key="3">
    <source>
        <dbReference type="Google" id="ProtNLM"/>
    </source>
</evidence>
<sequence length="59" mass="6802">MYPELVGRYAEYLALQLRLFKADRRGGTGYTPVMREIAGRLEEDDIRDLSAYYGSLRGQ</sequence>
<dbReference type="EMBL" id="BAAAZU010000010">
    <property type="protein sequence ID" value="GAA3925573.1"/>
    <property type="molecule type" value="Genomic_DNA"/>
</dbReference>
<keyword evidence="2" id="KW-1185">Reference proteome</keyword>
<evidence type="ECO:0000313" key="1">
    <source>
        <dbReference type="EMBL" id="GAA3925573.1"/>
    </source>
</evidence>
<evidence type="ECO:0000313" key="2">
    <source>
        <dbReference type="Proteomes" id="UP001501727"/>
    </source>
</evidence>
<protein>
    <recommendedName>
        <fullName evidence="3">Cytochrome c</fullName>
    </recommendedName>
</protein>
<gene>
    <name evidence="1" type="ORF">GCM10022229_19530</name>
</gene>
<reference evidence="2" key="1">
    <citation type="journal article" date="2019" name="Int. J. Syst. Evol. Microbiol.">
        <title>The Global Catalogue of Microorganisms (GCM) 10K type strain sequencing project: providing services to taxonomists for standard genome sequencing and annotation.</title>
        <authorList>
            <consortium name="The Broad Institute Genomics Platform"/>
            <consortium name="The Broad Institute Genome Sequencing Center for Infectious Disease"/>
            <person name="Wu L."/>
            <person name="Ma J."/>
        </authorList>
    </citation>
    <scope>NUCLEOTIDE SEQUENCE [LARGE SCALE GENOMIC DNA]</scope>
    <source>
        <strain evidence="2">JCM 16916</strain>
    </source>
</reference>
<dbReference type="SUPFAM" id="SSF46626">
    <property type="entry name" value="Cytochrome c"/>
    <property type="match status" value="1"/>
</dbReference>
<accession>A0ABP7ML35</accession>
<comment type="caution">
    <text evidence="1">The sequence shown here is derived from an EMBL/GenBank/DDBJ whole genome shotgun (WGS) entry which is preliminary data.</text>
</comment>
<proteinExistence type="predicted"/>
<name>A0ABP7ML35_9GAMM</name>
<dbReference type="Proteomes" id="UP001501727">
    <property type="component" value="Unassembled WGS sequence"/>
</dbReference>
<dbReference type="InterPro" id="IPR036909">
    <property type="entry name" value="Cyt_c-like_dom_sf"/>
</dbReference>
<dbReference type="RefSeq" id="WP_344759805.1">
    <property type="nucleotide sequence ID" value="NZ_BAAAZU010000010.1"/>
</dbReference>
<organism evidence="1 2">
    <name type="scientific">Luteimonas lutimaris</name>
    <dbReference type="NCBI Taxonomy" id="698645"/>
    <lineage>
        <taxon>Bacteria</taxon>
        <taxon>Pseudomonadati</taxon>
        <taxon>Pseudomonadota</taxon>
        <taxon>Gammaproteobacteria</taxon>
        <taxon>Lysobacterales</taxon>
        <taxon>Lysobacteraceae</taxon>
        <taxon>Luteimonas</taxon>
    </lineage>
</organism>